<comment type="caution">
    <text evidence="1">The sequence shown here is derived from an EMBL/GenBank/DDBJ whole genome shotgun (WGS) entry which is preliminary data.</text>
</comment>
<evidence type="ECO:0000313" key="1">
    <source>
        <dbReference type="EMBL" id="CAI2178013.1"/>
    </source>
</evidence>
<dbReference type="EMBL" id="CAMKVN010001777">
    <property type="protein sequence ID" value="CAI2178013.1"/>
    <property type="molecule type" value="Genomic_DNA"/>
</dbReference>
<organism evidence="1 2">
    <name type="scientific">Funneliformis geosporum</name>
    <dbReference type="NCBI Taxonomy" id="1117311"/>
    <lineage>
        <taxon>Eukaryota</taxon>
        <taxon>Fungi</taxon>
        <taxon>Fungi incertae sedis</taxon>
        <taxon>Mucoromycota</taxon>
        <taxon>Glomeromycotina</taxon>
        <taxon>Glomeromycetes</taxon>
        <taxon>Glomerales</taxon>
        <taxon>Glomeraceae</taxon>
        <taxon>Funneliformis</taxon>
    </lineage>
</organism>
<protein>
    <submittedName>
        <fullName evidence="1">12919_t:CDS:1</fullName>
    </submittedName>
</protein>
<keyword evidence="2" id="KW-1185">Reference proteome</keyword>
<dbReference type="Proteomes" id="UP001153678">
    <property type="component" value="Unassembled WGS sequence"/>
</dbReference>
<dbReference type="OrthoDB" id="2317665at2759"/>
<reference evidence="1" key="1">
    <citation type="submission" date="2022-08" db="EMBL/GenBank/DDBJ databases">
        <authorList>
            <person name="Kallberg Y."/>
            <person name="Tangrot J."/>
            <person name="Rosling A."/>
        </authorList>
    </citation>
    <scope>NUCLEOTIDE SEQUENCE</scope>
    <source>
        <strain evidence="1">Wild A</strain>
    </source>
</reference>
<sequence>MSVNDQNLFNDAFSSYERPLIYLCGAQQYHIIFKEIPPNDLLDDNSIAALENYVIIYYHFQIDLQKTYEVHCRKIRLSHPNKLTYSICIELQRFEQHCQYNFKEQLETDLTDYLTPNKNSQLNSKFIEGFNIITEEVTGLQSIIFSQIAEDHQFQYDREVYFQNILPYLGFQFNKSYEESSSEIASEFFTPDASYASNECESESHNVYEESSNRWGNKPTILLLGFLKVNKDKVRKLQRRGSTAGYVRESLWLDASDMLQQNKLKFSDKQCAVRYKNIKQNYNKGSNTWKTEIEEIIDKNFWRKND</sequence>
<proteinExistence type="predicted"/>
<name>A0A9W4WPU4_9GLOM</name>
<dbReference type="Gene3D" id="1.10.10.60">
    <property type="entry name" value="Homeodomain-like"/>
    <property type="match status" value="1"/>
</dbReference>
<dbReference type="AlphaFoldDB" id="A0A9W4WPU4"/>
<accession>A0A9W4WPU4</accession>
<evidence type="ECO:0000313" key="2">
    <source>
        <dbReference type="Proteomes" id="UP001153678"/>
    </source>
</evidence>
<gene>
    <name evidence="1" type="ORF">FWILDA_LOCUS8373</name>
</gene>